<reference evidence="3" key="2">
    <citation type="submission" date="2020-10" db="UniProtKB">
        <authorList>
            <consortium name="WormBaseParasite"/>
        </authorList>
    </citation>
    <scope>IDENTIFICATION</scope>
</reference>
<name>A0A7E4ZUY7_PANRE</name>
<dbReference type="InterPro" id="IPR016072">
    <property type="entry name" value="Skp1_comp_dimer"/>
</dbReference>
<dbReference type="InterPro" id="IPR016897">
    <property type="entry name" value="SKP1"/>
</dbReference>
<dbReference type="Proteomes" id="UP000492821">
    <property type="component" value="Unassembled WGS sequence"/>
</dbReference>
<sequence length="168" mass="18735">MASNIANLPKSLKIRTSDNEVVEVTGKLINESLVIKELFEKNGNGDANEMTIQVKSAELKNAVKVLELCDLETPPVSISDFRDRETFESTNLQALEFLKSIPGDEMVALCNLSCTLEVARLRDLCAASFARIVGDSTVEGIRELFGLRNDYTEEEEEEFHKRHESVIG</sequence>
<dbReference type="Gene3D" id="3.30.710.10">
    <property type="entry name" value="Potassium Channel Kv1.1, Chain A"/>
    <property type="match status" value="1"/>
</dbReference>
<dbReference type="GO" id="GO:0006511">
    <property type="term" value="P:ubiquitin-dependent protein catabolic process"/>
    <property type="evidence" value="ECO:0007669"/>
    <property type="project" value="InterPro"/>
</dbReference>
<dbReference type="AlphaFoldDB" id="A0A7E4ZUY7"/>
<dbReference type="InterPro" id="IPR036296">
    <property type="entry name" value="SKP1-like_dim_sf"/>
</dbReference>
<keyword evidence="2" id="KW-1185">Reference proteome</keyword>
<evidence type="ECO:0000313" key="3">
    <source>
        <dbReference type="WBParaSite" id="Pan_g1878.t1"/>
    </source>
</evidence>
<dbReference type="PANTHER" id="PTHR11165">
    <property type="entry name" value="SKP1"/>
    <property type="match status" value="1"/>
</dbReference>
<accession>A0A7E4ZUY7</accession>
<organism evidence="2 3">
    <name type="scientific">Panagrellus redivivus</name>
    <name type="common">Microworm</name>
    <dbReference type="NCBI Taxonomy" id="6233"/>
    <lineage>
        <taxon>Eukaryota</taxon>
        <taxon>Metazoa</taxon>
        <taxon>Ecdysozoa</taxon>
        <taxon>Nematoda</taxon>
        <taxon>Chromadorea</taxon>
        <taxon>Rhabditida</taxon>
        <taxon>Tylenchina</taxon>
        <taxon>Panagrolaimomorpha</taxon>
        <taxon>Panagrolaimoidea</taxon>
        <taxon>Panagrolaimidae</taxon>
        <taxon>Panagrellus</taxon>
    </lineage>
</organism>
<dbReference type="SUPFAM" id="SSF81382">
    <property type="entry name" value="Skp1 dimerisation domain-like"/>
    <property type="match status" value="1"/>
</dbReference>
<proteinExistence type="predicted"/>
<evidence type="ECO:0000259" key="1">
    <source>
        <dbReference type="Pfam" id="PF01466"/>
    </source>
</evidence>
<dbReference type="WBParaSite" id="Pan_g1878.t1">
    <property type="protein sequence ID" value="Pan_g1878.t1"/>
    <property type="gene ID" value="Pan_g1878"/>
</dbReference>
<feature type="domain" description="SKP1 component dimerisation" evidence="1">
    <location>
        <begin position="121"/>
        <end position="164"/>
    </location>
</feature>
<dbReference type="Pfam" id="PF01466">
    <property type="entry name" value="Skp1"/>
    <property type="match status" value="1"/>
</dbReference>
<evidence type="ECO:0000313" key="2">
    <source>
        <dbReference type="Proteomes" id="UP000492821"/>
    </source>
</evidence>
<dbReference type="InterPro" id="IPR011333">
    <property type="entry name" value="SKP1/BTB/POZ_sf"/>
</dbReference>
<reference evidence="2" key="1">
    <citation type="journal article" date="2013" name="Genetics">
        <title>The draft genome and transcriptome of Panagrellus redivivus are shaped by the harsh demands of a free-living lifestyle.</title>
        <authorList>
            <person name="Srinivasan J."/>
            <person name="Dillman A.R."/>
            <person name="Macchietto M.G."/>
            <person name="Heikkinen L."/>
            <person name="Lakso M."/>
            <person name="Fracchia K.M."/>
            <person name="Antoshechkin I."/>
            <person name="Mortazavi A."/>
            <person name="Wong G."/>
            <person name="Sternberg P.W."/>
        </authorList>
    </citation>
    <scope>NUCLEOTIDE SEQUENCE [LARGE SCALE GENOMIC DNA]</scope>
    <source>
        <strain evidence="2">MT8872</strain>
    </source>
</reference>
<protein>
    <submittedName>
        <fullName evidence="3">Skp1 domain-containing protein</fullName>
    </submittedName>
</protein>